<organism evidence="5">
    <name type="scientific">Neospora caninum (strain Liverpool)</name>
    <dbReference type="NCBI Taxonomy" id="572307"/>
    <lineage>
        <taxon>Eukaryota</taxon>
        <taxon>Sar</taxon>
        <taxon>Alveolata</taxon>
        <taxon>Apicomplexa</taxon>
        <taxon>Conoidasida</taxon>
        <taxon>Coccidia</taxon>
        <taxon>Eucoccidiorida</taxon>
        <taxon>Eimeriorina</taxon>
        <taxon>Sarcocystidae</taxon>
        <taxon>Neospora</taxon>
    </lineage>
</organism>
<evidence type="ECO:0000256" key="3">
    <source>
        <dbReference type="SAM" id="MobiDB-lite"/>
    </source>
</evidence>
<dbReference type="GO" id="GO:0003714">
    <property type="term" value="F:transcription corepressor activity"/>
    <property type="evidence" value="ECO:0007669"/>
    <property type="project" value="InterPro"/>
</dbReference>
<evidence type="ECO:0000256" key="2">
    <source>
        <dbReference type="ARBA" id="ARBA00023242"/>
    </source>
</evidence>
<dbReference type="InterPro" id="IPR039774">
    <property type="entry name" value="Sin3-like"/>
</dbReference>
<accession>A0A0F7UC07</accession>
<evidence type="ECO:0000259" key="4">
    <source>
        <dbReference type="SMART" id="SM00761"/>
    </source>
</evidence>
<keyword evidence="2" id="KW-0539">Nucleus</keyword>
<dbReference type="InterPro" id="IPR013194">
    <property type="entry name" value="HDAC_interact_dom"/>
</dbReference>
<dbReference type="InterPro" id="IPR036600">
    <property type="entry name" value="PAH_sf"/>
</dbReference>
<gene>
    <name evidence="5" type="ORF">BN1204_019920</name>
</gene>
<sequence length="770" mass="87132">MGGLSDGAVPRQCHDGKTGSRFSVGCTSVGSRTTATFKQGQDFAVLWRQFETFLVKRFISEPERLISFTRIVAQYRTQSLRVEELAFLVGYYFSDCPEVLLCFSLFLPDGIVLDAGSPAAAMCALIQNVAPDKYIIFSGILKTCVSQTHERGSRDLLLPKMQALFHGHRLVTRGLRKLLVQQFCMERNSGIQFVNKPVEILRPKDDDPLQLHSVYNMTFQVALLGGDRSRACALASNVLHLTRLYIRGALSFEQVNDELDRVWCGYPGWHHVLRLKELILSVAPEDFEKNRRVTMLMNLLDDKQARGSHFASDGLRAACELFLQDLENRSPTLRLEVDHLVKRSLREAFPPASTMQRLASLLGKHPHSCEKLGVLTRLAIDLRAKGSCNSRKRRRQDFEEGLSDILKHERCASQKKAKADMTEASTAAAVAAGFITDYLPTLLQSTAETLAPFIVPARFRSQQLLMQLVGPKWLPLIYMILDEWNDGLFTKEQAMDSLTCIAGSDSRARNALRPLFTLLESKKGARQRHMTGSLSRQLYDMWERRGSSYRRLPPDWPLLECSGRDALCWEVFNDSWASIPDSSESQARFTNRHEEQLLLLEDTRYEWDLRIGRLEATLRRLERITEQLTMIAPERRRCATVRVSTFSQLDATILRTIFGQNTEQVVSSICLSPLTSIPIVHDTLVTKLKQWRAMRYFLQLGWTQQEAPHWAGAIDFKKRFIGRPGAEEDAGSLDHSSSRPSGRPADRMQTLIRSAAVAPHSSEARLSMAS</sequence>
<dbReference type="EMBL" id="LN714481">
    <property type="protein sequence ID" value="CEL66170.1"/>
    <property type="molecule type" value="Genomic_DNA"/>
</dbReference>
<feature type="region of interest" description="Disordered" evidence="3">
    <location>
        <begin position="726"/>
        <end position="748"/>
    </location>
</feature>
<dbReference type="SUPFAM" id="SSF47762">
    <property type="entry name" value="PAH2 domain"/>
    <property type="match status" value="1"/>
</dbReference>
<evidence type="ECO:0000313" key="5">
    <source>
        <dbReference type="EMBL" id="CEL66170.1"/>
    </source>
</evidence>
<feature type="domain" description="Histone deacetylase interacting" evidence="4">
    <location>
        <begin position="541"/>
        <end position="638"/>
    </location>
</feature>
<dbReference type="PANTHER" id="PTHR12346">
    <property type="entry name" value="SIN3B-RELATED"/>
    <property type="match status" value="1"/>
</dbReference>
<comment type="subcellular location">
    <subcellularLocation>
        <location evidence="1">Nucleus</location>
    </subcellularLocation>
</comment>
<dbReference type="AlphaFoldDB" id="A0A0F7UC07"/>
<protein>
    <submittedName>
        <fullName evidence="5">Predicted CDS Pa_1_8910, related</fullName>
    </submittedName>
</protein>
<proteinExistence type="predicted"/>
<reference evidence="5" key="1">
    <citation type="journal article" date="2015" name="PLoS ONE">
        <title>Comprehensive Evaluation of Toxoplasma gondii VEG and Neospora caninum LIV Genomes with Tachyzoite Stage Transcriptome and Proteome Defines Novel Transcript Features.</title>
        <authorList>
            <person name="Ramaprasad A."/>
            <person name="Mourier T."/>
            <person name="Naeem R."/>
            <person name="Malas T.B."/>
            <person name="Moussa E."/>
            <person name="Panigrahi A."/>
            <person name="Vermont S.J."/>
            <person name="Otto T.D."/>
            <person name="Wastling J."/>
            <person name="Pain A."/>
        </authorList>
    </citation>
    <scope>NUCLEOTIDE SEQUENCE</scope>
    <source>
        <strain evidence="5">Liverpool</strain>
    </source>
</reference>
<dbReference type="SMART" id="SM00761">
    <property type="entry name" value="HDAC_interact"/>
    <property type="match status" value="1"/>
</dbReference>
<dbReference type="GO" id="GO:0005634">
    <property type="term" value="C:nucleus"/>
    <property type="evidence" value="ECO:0007669"/>
    <property type="project" value="UniProtKB-SubCell"/>
</dbReference>
<name>A0A0F7UC07_NEOCL</name>
<evidence type="ECO:0000256" key="1">
    <source>
        <dbReference type="ARBA" id="ARBA00004123"/>
    </source>
</evidence>
<dbReference type="Pfam" id="PF08295">
    <property type="entry name" value="Sin3_corepress"/>
    <property type="match status" value="1"/>
</dbReference>